<dbReference type="AlphaFoldDB" id="A0A848GTB9"/>
<keyword evidence="5" id="KW-0378">Hydrolase</keyword>
<keyword evidence="6" id="KW-0106">Calcium</keyword>
<evidence type="ECO:0000256" key="3">
    <source>
        <dbReference type="ARBA" id="ARBA00022723"/>
    </source>
</evidence>
<protein>
    <submittedName>
        <fullName evidence="9">Sulfatase</fullName>
    </submittedName>
</protein>
<dbReference type="PROSITE" id="PS00523">
    <property type="entry name" value="SULFATASE_1"/>
    <property type="match status" value="1"/>
</dbReference>
<sequence length="519" mass="57448">MKTLIRAFRWCIGLLLAGTLPVAAQFKDPRPVKPKPNIIVFLVDDMGWEDTSVPFWDQLTDKNKRFRTPNMERLAKEGVKFTNAYATPVCTPSRVSMITGMNAAHHGVTNWTSPRKDVNADAPDNTLESAPWNHNGFSPVQGVPHTVYATPLPALLKGAGYYTIHAGKAHWGAMGTPGANPYNMGFLVNIAGHAAGHPQSYLSEENYGNMPGKATAQAVPDLEEYYGTGTFLTEALTREALKALDEPVNRRQPFYLYLAHYAVHVPLQADKRYYQHYLDIGLDEAEAKYASLIEGMDASLGQVMDYLTTRKIADNTIILFMSDNGGLSLAPPRGGAPHTQNLPLRAGKGSVYEGGIREPMLVKWPGVTRAGSVAPQYLMVEDFFPSILEMAGIQLYDAVQTIDGKSFVPVLRDPATTDSLRTLVWHYPNKWIPDGGPGINYKSALRQGRWKVVYDQQQGSAELYDLVTDIGEKRDLAAVYPDRVRSLLALLSQQLQQWKAPMPVLKASGKPLPWPENKR</sequence>
<reference evidence="9 10" key="1">
    <citation type="submission" date="2020-04" db="EMBL/GenBank/DDBJ databases">
        <title>Chitinophaga sp. G-6-1-13 sp. nov., isolated from soil.</title>
        <authorList>
            <person name="Dahal R.H."/>
            <person name="Chaudhary D.K."/>
        </authorList>
    </citation>
    <scope>NUCLEOTIDE SEQUENCE [LARGE SCALE GENOMIC DNA]</scope>
    <source>
        <strain evidence="9 10">G-6-1-13</strain>
    </source>
</reference>
<evidence type="ECO:0000256" key="6">
    <source>
        <dbReference type="ARBA" id="ARBA00022837"/>
    </source>
</evidence>
<dbReference type="GO" id="GO:0004065">
    <property type="term" value="F:arylsulfatase activity"/>
    <property type="evidence" value="ECO:0007669"/>
    <property type="project" value="TreeGrafter"/>
</dbReference>
<dbReference type="RefSeq" id="WP_169228880.1">
    <property type="nucleotide sequence ID" value="NZ_JABBGC010000004.1"/>
</dbReference>
<evidence type="ECO:0000313" key="9">
    <source>
        <dbReference type="EMBL" id="NML41865.1"/>
    </source>
</evidence>
<dbReference type="InterPro" id="IPR017850">
    <property type="entry name" value="Alkaline_phosphatase_core_sf"/>
</dbReference>
<dbReference type="Pfam" id="PF00884">
    <property type="entry name" value="Sulfatase"/>
    <property type="match status" value="1"/>
</dbReference>
<keyword evidence="3" id="KW-0479">Metal-binding</keyword>
<evidence type="ECO:0000256" key="2">
    <source>
        <dbReference type="ARBA" id="ARBA00008779"/>
    </source>
</evidence>
<feature type="domain" description="Sulfatase N-terminal" evidence="8">
    <location>
        <begin position="36"/>
        <end position="393"/>
    </location>
</feature>
<evidence type="ECO:0000256" key="1">
    <source>
        <dbReference type="ARBA" id="ARBA00001913"/>
    </source>
</evidence>
<dbReference type="PANTHER" id="PTHR42693:SF42">
    <property type="entry name" value="ARYLSULFATASE G"/>
    <property type="match status" value="1"/>
</dbReference>
<organism evidence="9 10">
    <name type="scientific">Chitinophaga fulva</name>
    <dbReference type="NCBI Taxonomy" id="2728842"/>
    <lineage>
        <taxon>Bacteria</taxon>
        <taxon>Pseudomonadati</taxon>
        <taxon>Bacteroidota</taxon>
        <taxon>Chitinophagia</taxon>
        <taxon>Chitinophagales</taxon>
        <taxon>Chitinophagaceae</taxon>
        <taxon>Chitinophaga</taxon>
    </lineage>
</organism>
<gene>
    <name evidence="9" type="ORF">HHL17_32070</name>
</gene>
<dbReference type="InterPro" id="IPR024607">
    <property type="entry name" value="Sulfatase_CS"/>
</dbReference>
<comment type="caution">
    <text evidence="9">The sequence shown here is derived from an EMBL/GenBank/DDBJ whole genome shotgun (WGS) entry which is preliminary data.</text>
</comment>
<dbReference type="Gene3D" id="3.40.720.10">
    <property type="entry name" value="Alkaline Phosphatase, subunit A"/>
    <property type="match status" value="1"/>
</dbReference>
<dbReference type="Proteomes" id="UP000583266">
    <property type="component" value="Unassembled WGS sequence"/>
</dbReference>
<keyword evidence="10" id="KW-1185">Reference proteome</keyword>
<evidence type="ECO:0000256" key="5">
    <source>
        <dbReference type="ARBA" id="ARBA00022801"/>
    </source>
</evidence>
<dbReference type="Gene3D" id="3.30.1120.10">
    <property type="match status" value="1"/>
</dbReference>
<dbReference type="SUPFAM" id="SSF53649">
    <property type="entry name" value="Alkaline phosphatase-like"/>
    <property type="match status" value="1"/>
</dbReference>
<evidence type="ECO:0000259" key="8">
    <source>
        <dbReference type="Pfam" id="PF00884"/>
    </source>
</evidence>
<dbReference type="GO" id="GO:0046872">
    <property type="term" value="F:metal ion binding"/>
    <property type="evidence" value="ECO:0007669"/>
    <property type="project" value="UniProtKB-KW"/>
</dbReference>
<dbReference type="CDD" id="cd16144">
    <property type="entry name" value="ARS_like"/>
    <property type="match status" value="1"/>
</dbReference>
<dbReference type="InterPro" id="IPR050738">
    <property type="entry name" value="Sulfatase"/>
</dbReference>
<keyword evidence="4 7" id="KW-0732">Signal</keyword>
<evidence type="ECO:0000256" key="4">
    <source>
        <dbReference type="ARBA" id="ARBA00022729"/>
    </source>
</evidence>
<dbReference type="PANTHER" id="PTHR42693">
    <property type="entry name" value="ARYLSULFATASE FAMILY MEMBER"/>
    <property type="match status" value="1"/>
</dbReference>
<evidence type="ECO:0000256" key="7">
    <source>
        <dbReference type="SAM" id="SignalP"/>
    </source>
</evidence>
<dbReference type="EMBL" id="JABBGC010000004">
    <property type="protein sequence ID" value="NML41865.1"/>
    <property type="molecule type" value="Genomic_DNA"/>
</dbReference>
<feature type="signal peptide" evidence="7">
    <location>
        <begin position="1"/>
        <end position="24"/>
    </location>
</feature>
<feature type="chain" id="PRO_5032496333" evidence="7">
    <location>
        <begin position="25"/>
        <end position="519"/>
    </location>
</feature>
<name>A0A848GTB9_9BACT</name>
<proteinExistence type="inferred from homology"/>
<accession>A0A848GTB9</accession>
<comment type="similarity">
    <text evidence="2">Belongs to the sulfatase family.</text>
</comment>
<dbReference type="InterPro" id="IPR000917">
    <property type="entry name" value="Sulfatase_N"/>
</dbReference>
<comment type="cofactor">
    <cofactor evidence="1">
        <name>Ca(2+)</name>
        <dbReference type="ChEBI" id="CHEBI:29108"/>
    </cofactor>
</comment>
<evidence type="ECO:0000313" key="10">
    <source>
        <dbReference type="Proteomes" id="UP000583266"/>
    </source>
</evidence>